<dbReference type="EMBL" id="CP003199">
    <property type="protein sequence ID" value="AEW45872.1"/>
    <property type="molecule type" value="Genomic_DNA"/>
</dbReference>
<dbReference type="Proteomes" id="UP000009135">
    <property type="component" value="Chromosome"/>
</dbReference>
<keyword evidence="2" id="KW-1185">Reference proteome</keyword>
<evidence type="ECO:0000313" key="1">
    <source>
        <dbReference type="EMBL" id="AEW45872.1"/>
    </source>
</evidence>
<dbReference type="HOGENOM" id="CLU_098620_3_0_14"/>
<accession>H6N8A0</accession>
<proteinExistence type="predicted"/>
<name>H6N8A0_MYCHN</name>
<evidence type="ECO:0000313" key="2">
    <source>
        <dbReference type="Proteomes" id="UP000009135"/>
    </source>
</evidence>
<sequence>MVSELVTKAAFGTIVCGGIVGGGFLIKNSLNSEDKSLSSKLKDKKYKLLSFDNTHNNHWTNIVTAYKTQTTSNANLKIKGVAISGTTENDLKSLKTVCQSIVEADFSQSNYDLAIKWCVIPETVSERITKDGKKILQLDSTDNREKTSWTALVTKHKEEKNNNKKFASLTLNTATDDSEINKLREKCKEIKDKKNYESDYESSYQKFNDFCSVVI</sequence>
<dbReference type="STRING" id="1111676.MHC_05080"/>
<protein>
    <submittedName>
        <fullName evidence="1">Uncharacterized protein</fullName>
    </submittedName>
</protein>
<dbReference type="KEGG" id="mhe:MHC_05080"/>
<dbReference type="AlphaFoldDB" id="H6N8A0"/>
<reference evidence="1 2" key="1">
    <citation type="journal article" date="2012" name="J. Bacteriol.">
        <title>Complete genome sequence of Mycoplasma haemocanis strain Illinois.</title>
        <authorList>
            <person name="do Nascimento N.C."/>
            <person name="Guimaraes A.M."/>
            <person name="Santos A.P."/>
            <person name="Sanmiguel P.J."/>
            <person name="Messick J.B."/>
        </authorList>
    </citation>
    <scope>NUCLEOTIDE SEQUENCE [LARGE SCALE GENOMIC DNA]</scope>
    <source>
        <strain evidence="1 2">Illinois</strain>
    </source>
</reference>
<gene>
    <name evidence="1" type="ordered locus">MHC_05080</name>
</gene>
<organism evidence="1 2">
    <name type="scientific">Mycoplasma haemocanis (strain Illinois)</name>
    <dbReference type="NCBI Taxonomy" id="1111676"/>
    <lineage>
        <taxon>Bacteria</taxon>
        <taxon>Bacillati</taxon>
        <taxon>Mycoplasmatota</taxon>
        <taxon>Mollicutes</taxon>
        <taxon>Mycoplasmataceae</taxon>
        <taxon>Mycoplasma</taxon>
    </lineage>
</organism>